<geneLocation type="plasmid" evidence="1">
    <name>pAsa4b</name>
</geneLocation>
<dbReference type="AlphaFoldDB" id="A0A189PG96"/>
<sequence length="110" mass="12604">MSVNIKTLILEAIQETLKVAHHQTQKQRPIENLNAQSICDRFFIEKVEQVAQSNDSNVYWLSAFIESDAGLDEAIELDEVVSKLKDGFSSGFDRSESGQYSFDVYHEEFR</sequence>
<protein>
    <submittedName>
        <fullName evidence="1">Uncharacterized protein</fullName>
    </submittedName>
</protein>
<reference evidence="1" key="1">
    <citation type="submission" date="2015-06" db="EMBL/GenBank/DDBJ databases">
        <title>Antimicrobial resistance-carrying plasmid pAsa4 variants found in Aeromonas salmonicida subsp. salmonicida: general architecture, construction blocks and gene elimination.</title>
        <authorList>
            <person name="Tanaka K.H."/>
            <person name="Vincent A.T."/>
            <person name="Trudel M.V."/>
            <person name="Paquet V.E."/>
            <person name="Frenette M."/>
            <person name="Charette S.J."/>
        </authorList>
    </citation>
    <scope>NUCLEOTIDE SEQUENCE</scope>
    <source>
        <strain evidence="1">01-B522</strain>
        <plasmid evidence="1">pAsa4b</plasmid>
    </source>
</reference>
<name>A0A189PG96_AERSS</name>
<dbReference type="RefSeq" id="WP_011899379.1">
    <property type="nucleotide sequence ID" value="NZ_JBANEX010000124.1"/>
</dbReference>
<accession>A0A189PG96</accession>
<dbReference type="PATRIC" id="fig|29491.15.peg.45"/>
<evidence type="ECO:0000313" key="1">
    <source>
        <dbReference type="EMBL" id="ALL42220.1"/>
    </source>
</evidence>
<proteinExistence type="predicted"/>
<organism evidence="1">
    <name type="scientific">Aeromonas salmonicida subsp. salmonicida</name>
    <dbReference type="NCBI Taxonomy" id="29491"/>
    <lineage>
        <taxon>Bacteria</taxon>
        <taxon>Pseudomonadati</taxon>
        <taxon>Pseudomonadota</taxon>
        <taxon>Gammaproteobacteria</taxon>
        <taxon>Aeromonadales</taxon>
        <taxon>Aeromonadaceae</taxon>
        <taxon>Aeromonas</taxon>
    </lineage>
</organism>
<keyword evidence="1" id="KW-0614">Plasmid</keyword>
<dbReference type="EMBL" id="KT033469">
    <property type="protein sequence ID" value="ALL42220.1"/>
    <property type="molecule type" value="Genomic_DNA"/>
</dbReference>